<evidence type="ECO:0000313" key="3">
    <source>
        <dbReference type="Proteomes" id="UP000016801"/>
    </source>
</evidence>
<evidence type="ECO:0008006" key="4">
    <source>
        <dbReference type="Google" id="ProtNLM"/>
    </source>
</evidence>
<protein>
    <recommendedName>
        <fullName evidence="4">Endonuclease/exonuclease/phosphatase domain-containing protein</fullName>
    </recommendedName>
</protein>
<name>M1WHT9_CLAP2</name>
<feature type="compositionally biased region" description="Low complexity" evidence="1">
    <location>
        <begin position="1"/>
        <end position="17"/>
    </location>
</feature>
<dbReference type="HOGENOM" id="CLU_713725_0_0_1"/>
<proteinExistence type="predicted"/>
<evidence type="ECO:0000256" key="1">
    <source>
        <dbReference type="SAM" id="MobiDB-lite"/>
    </source>
</evidence>
<comment type="caution">
    <text evidence="2">The sequence shown here is derived from an EMBL/GenBank/DDBJ whole genome shotgun (WGS) entry which is preliminary data.</text>
</comment>
<keyword evidence="3" id="KW-1185">Reference proteome</keyword>
<evidence type="ECO:0000313" key="2">
    <source>
        <dbReference type="EMBL" id="CCE33309.1"/>
    </source>
</evidence>
<sequence length="387" mass="43899">MTIPSPEEGETPETTSPPKRPHGSALASSSADPLPPRVQPPRRRTLNSQVLNLMIWVLYWNTRKRNSLIDIALKFDVELDVIAIQELNNGDKTPQHSSLGRYQMAVDARRRDILFCSPTYERQWATPIKEFTTMLVRGRSVFVGDSIHITLCGTDTVVFHLAALRCWNSLNDGVLASLPLGGGGGGFTWSSKGKRNSTIDDAWHSEDLQVEFLGGADLAGLDYVPQRIINVFTDPDTQHQKSNQTQLGKAEQPGQRQTCGSTRTSYQLLTTPAEIEEYATWITNELQDILRPAWYGRRNMTCDRTLMQDLRTILRYLRTVLKYLRMVLRYLRYKFEDDAGVFEDGIEVFEDGTEVSEDGYLRYLSSTGLKYLSIVLKFCIKVRSHVI</sequence>
<reference evidence="2 3" key="1">
    <citation type="journal article" date="2013" name="PLoS Genet.">
        <title>Plant-symbiotic fungi as chemical engineers: Multi-genome analysis of the Clavicipitaceae reveals dynamics of alkaloid loci.</title>
        <authorList>
            <person name="Schardl C.L."/>
            <person name="Young C.A."/>
            <person name="Hesse U."/>
            <person name="Amyotte S.G."/>
            <person name="Andreeva K."/>
            <person name="Calie P.J."/>
            <person name="Fleetwood D.J."/>
            <person name="Haws D.C."/>
            <person name="Moore N."/>
            <person name="Oeser B."/>
            <person name="Panaccione D.G."/>
            <person name="Schweri K.K."/>
            <person name="Voisey C.R."/>
            <person name="Farman M.L."/>
            <person name="Jaromczyk J.W."/>
            <person name="Roe B.A."/>
            <person name="O'Sullivan D.M."/>
            <person name="Scott B."/>
            <person name="Tudzynski P."/>
            <person name="An Z."/>
            <person name="Arnaoudova E.G."/>
            <person name="Bullock C.T."/>
            <person name="Charlton N.D."/>
            <person name="Chen L."/>
            <person name="Cox M."/>
            <person name="Dinkins R.D."/>
            <person name="Florea S."/>
            <person name="Glenn A.E."/>
            <person name="Gordon A."/>
            <person name="Gueldener U."/>
            <person name="Harris D.R."/>
            <person name="Hollin W."/>
            <person name="Jaromczyk J."/>
            <person name="Johnson R.D."/>
            <person name="Khan A.K."/>
            <person name="Leistner E."/>
            <person name="Leuchtmann A."/>
            <person name="Li C."/>
            <person name="Liu J."/>
            <person name="Liu J."/>
            <person name="Liu M."/>
            <person name="Mace W."/>
            <person name="Machado C."/>
            <person name="Nagabhyru P."/>
            <person name="Pan J."/>
            <person name="Schmid J."/>
            <person name="Sugawara K."/>
            <person name="Steiner U."/>
            <person name="Takach J.E."/>
            <person name="Tanaka E."/>
            <person name="Webb J.S."/>
            <person name="Wilson E.V."/>
            <person name="Wiseman J.L."/>
            <person name="Yoshida R."/>
            <person name="Zeng Z."/>
        </authorList>
    </citation>
    <scope>NUCLEOTIDE SEQUENCE [LARGE SCALE GENOMIC DNA]</scope>
    <source>
        <strain evidence="2 3">20.1</strain>
    </source>
</reference>
<gene>
    <name evidence="2" type="ORF">CPUR_07233</name>
</gene>
<dbReference type="Proteomes" id="UP000016801">
    <property type="component" value="Unassembled WGS sequence"/>
</dbReference>
<organism evidence="2 3">
    <name type="scientific">Claviceps purpurea (strain 20.1)</name>
    <name type="common">Ergot fungus</name>
    <name type="synonym">Sphacelia segetum</name>
    <dbReference type="NCBI Taxonomy" id="1111077"/>
    <lineage>
        <taxon>Eukaryota</taxon>
        <taxon>Fungi</taxon>
        <taxon>Dikarya</taxon>
        <taxon>Ascomycota</taxon>
        <taxon>Pezizomycotina</taxon>
        <taxon>Sordariomycetes</taxon>
        <taxon>Hypocreomycetidae</taxon>
        <taxon>Hypocreales</taxon>
        <taxon>Clavicipitaceae</taxon>
        <taxon>Claviceps</taxon>
    </lineage>
</organism>
<feature type="region of interest" description="Disordered" evidence="1">
    <location>
        <begin position="1"/>
        <end position="43"/>
    </location>
</feature>
<dbReference type="EMBL" id="CAGA01000055">
    <property type="protein sequence ID" value="CCE33309.1"/>
    <property type="molecule type" value="Genomic_DNA"/>
</dbReference>
<feature type="region of interest" description="Disordered" evidence="1">
    <location>
        <begin position="235"/>
        <end position="262"/>
    </location>
</feature>
<dbReference type="AlphaFoldDB" id="M1WHT9"/>
<dbReference type="VEuPathDB" id="FungiDB:CPUR_07233"/>
<accession>M1WHT9</accession>